<comment type="caution">
    <text evidence="2">The sequence shown here is derived from an EMBL/GenBank/DDBJ whole genome shotgun (WGS) entry which is preliminary data.</text>
</comment>
<evidence type="ECO:0000313" key="3">
    <source>
        <dbReference type="Proteomes" id="UP000030014"/>
    </source>
</evidence>
<feature type="region of interest" description="Disordered" evidence="1">
    <location>
        <begin position="61"/>
        <end position="80"/>
    </location>
</feature>
<evidence type="ECO:0008006" key="4">
    <source>
        <dbReference type="Google" id="ProtNLM"/>
    </source>
</evidence>
<evidence type="ECO:0000256" key="1">
    <source>
        <dbReference type="SAM" id="MobiDB-lite"/>
    </source>
</evidence>
<dbReference type="Pfam" id="PF07870">
    <property type="entry name" value="DUF1657"/>
    <property type="match status" value="1"/>
</dbReference>
<dbReference type="RefSeq" id="WP_039256535.1">
    <property type="nucleotide sequence ID" value="NZ_JDRY01000087.1"/>
</dbReference>
<gene>
    <name evidence="2" type="ORF">Z955_13520</name>
</gene>
<sequence>MTVINKLNQTLELLKSAESNFRTFSLDTQDQNAKQMYSQLADSALQSINTLQSRINFVMSEEPQYQPQKPKAPIQNLESN</sequence>
<dbReference type="AlphaFoldDB" id="A0A0A0I6S7"/>
<accession>A0A0A0I6S7</accession>
<dbReference type="EMBL" id="JDRY01000087">
    <property type="protein sequence ID" value="KGM96021.1"/>
    <property type="molecule type" value="Genomic_DNA"/>
</dbReference>
<dbReference type="InterPro" id="IPR012452">
    <property type="entry name" value="DUF1657"/>
</dbReference>
<protein>
    <recommendedName>
        <fullName evidence="4">DUF1657 domain-containing protein</fullName>
    </recommendedName>
</protein>
<reference evidence="2 3" key="1">
    <citation type="submission" date="2014-01" db="EMBL/GenBank/DDBJ databases">
        <title>Plasmidome dynamics in the species complex Clostridium novyi sensu lato converts strains of independent lineages into distinctly different pathogens.</title>
        <authorList>
            <person name="Skarin H."/>
            <person name="Segerman B."/>
        </authorList>
    </citation>
    <scope>NUCLEOTIDE SEQUENCE [LARGE SCALE GENOMIC DNA]</scope>
    <source>
        <strain evidence="2 3">DC5</strain>
    </source>
</reference>
<organism evidence="2 3">
    <name type="scientific">Clostridium botulinum C/D str. DC5</name>
    <dbReference type="NCBI Taxonomy" id="1443128"/>
    <lineage>
        <taxon>Bacteria</taxon>
        <taxon>Bacillati</taxon>
        <taxon>Bacillota</taxon>
        <taxon>Clostridia</taxon>
        <taxon>Eubacteriales</taxon>
        <taxon>Clostridiaceae</taxon>
        <taxon>Clostridium</taxon>
    </lineage>
</organism>
<evidence type="ECO:0000313" key="2">
    <source>
        <dbReference type="EMBL" id="KGM96021.1"/>
    </source>
</evidence>
<proteinExistence type="predicted"/>
<name>A0A0A0I6S7_CLOBO</name>
<dbReference type="Proteomes" id="UP000030014">
    <property type="component" value="Unassembled WGS sequence"/>
</dbReference>